<dbReference type="PANTHER" id="PTHR43046:SF16">
    <property type="entry name" value="ADP-RIBOSE PYROPHOSPHATASE YJHB-RELATED"/>
    <property type="match status" value="1"/>
</dbReference>
<dbReference type="SUPFAM" id="SSF55811">
    <property type="entry name" value="Nudix"/>
    <property type="match status" value="1"/>
</dbReference>
<dbReference type="Gene3D" id="3.90.79.10">
    <property type="entry name" value="Nucleoside Triphosphate Pyrophosphohydrolase"/>
    <property type="match status" value="1"/>
</dbReference>
<dbReference type="InterPro" id="IPR015797">
    <property type="entry name" value="NUDIX_hydrolase-like_dom_sf"/>
</dbReference>
<evidence type="ECO:0000256" key="4">
    <source>
        <dbReference type="RuleBase" id="RU003476"/>
    </source>
</evidence>
<keyword evidence="3 4" id="KW-0378">Hydrolase</keyword>
<dbReference type="InterPro" id="IPR020476">
    <property type="entry name" value="Nudix_hydrolase"/>
</dbReference>
<organism evidence="6 7">
    <name type="scientific">Actinophytocola glycyrrhizae</name>
    <dbReference type="NCBI Taxonomy" id="2044873"/>
    <lineage>
        <taxon>Bacteria</taxon>
        <taxon>Bacillati</taxon>
        <taxon>Actinomycetota</taxon>
        <taxon>Actinomycetes</taxon>
        <taxon>Pseudonocardiales</taxon>
        <taxon>Pseudonocardiaceae</taxon>
    </lineage>
</organism>
<feature type="domain" description="Nudix hydrolase" evidence="5">
    <location>
        <begin position="17"/>
        <end position="148"/>
    </location>
</feature>
<dbReference type="PROSITE" id="PS51462">
    <property type="entry name" value="NUDIX"/>
    <property type="match status" value="1"/>
</dbReference>
<comment type="similarity">
    <text evidence="2 4">Belongs to the Nudix hydrolase family.</text>
</comment>
<dbReference type="RefSeq" id="WP_378055594.1">
    <property type="nucleotide sequence ID" value="NZ_JBHSIS010000003.1"/>
</dbReference>
<evidence type="ECO:0000259" key="5">
    <source>
        <dbReference type="PROSITE" id="PS51462"/>
    </source>
</evidence>
<comment type="cofactor">
    <cofactor evidence="1">
        <name>Mg(2+)</name>
        <dbReference type="ChEBI" id="CHEBI:18420"/>
    </cofactor>
</comment>
<evidence type="ECO:0000256" key="3">
    <source>
        <dbReference type="ARBA" id="ARBA00022801"/>
    </source>
</evidence>
<dbReference type="InterPro" id="IPR020084">
    <property type="entry name" value="NUDIX_hydrolase_CS"/>
</dbReference>
<dbReference type="Proteomes" id="UP001595859">
    <property type="component" value="Unassembled WGS sequence"/>
</dbReference>
<proteinExistence type="inferred from homology"/>
<dbReference type="EMBL" id="JBHSIS010000003">
    <property type="protein sequence ID" value="MFC4853658.1"/>
    <property type="molecule type" value="Genomic_DNA"/>
</dbReference>
<protein>
    <submittedName>
        <fullName evidence="6">NUDIX domain-containing protein</fullName>
    </submittedName>
</protein>
<keyword evidence="7" id="KW-1185">Reference proteome</keyword>
<comment type="caution">
    <text evidence="6">The sequence shown here is derived from an EMBL/GenBank/DDBJ whole genome shotgun (WGS) entry which is preliminary data.</text>
</comment>
<gene>
    <name evidence="6" type="ORF">ACFPCV_09075</name>
</gene>
<sequence>MARKDYYDDPNAPAPNSIVAAASAIVTNDNGEILVHRRADNDMWALPGGGMEFGESIAGTVIREVHEETGLRVKPSYVVAVYSDPKHVFEYTNGEVRQEFSVCIACEIIEGDLNVSDESKEVKFASPDEITELAMHPRIRARVEDYLQKMRGGLNPDGRAT</sequence>
<dbReference type="PANTHER" id="PTHR43046">
    <property type="entry name" value="GDP-MANNOSE MANNOSYL HYDROLASE"/>
    <property type="match status" value="1"/>
</dbReference>
<evidence type="ECO:0000313" key="6">
    <source>
        <dbReference type="EMBL" id="MFC4853658.1"/>
    </source>
</evidence>
<evidence type="ECO:0000256" key="1">
    <source>
        <dbReference type="ARBA" id="ARBA00001946"/>
    </source>
</evidence>
<dbReference type="PROSITE" id="PS00893">
    <property type="entry name" value="NUDIX_BOX"/>
    <property type="match status" value="1"/>
</dbReference>
<accession>A0ABV9RWD4</accession>
<evidence type="ECO:0000256" key="2">
    <source>
        <dbReference type="ARBA" id="ARBA00005582"/>
    </source>
</evidence>
<dbReference type="Pfam" id="PF00293">
    <property type="entry name" value="NUDIX"/>
    <property type="match status" value="1"/>
</dbReference>
<dbReference type="InterPro" id="IPR000086">
    <property type="entry name" value="NUDIX_hydrolase_dom"/>
</dbReference>
<name>A0ABV9RWD4_9PSEU</name>
<reference evidence="7" key="1">
    <citation type="journal article" date="2019" name="Int. J. Syst. Evol. Microbiol.">
        <title>The Global Catalogue of Microorganisms (GCM) 10K type strain sequencing project: providing services to taxonomists for standard genome sequencing and annotation.</title>
        <authorList>
            <consortium name="The Broad Institute Genomics Platform"/>
            <consortium name="The Broad Institute Genome Sequencing Center for Infectious Disease"/>
            <person name="Wu L."/>
            <person name="Ma J."/>
        </authorList>
    </citation>
    <scope>NUCLEOTIDE SEQUENCE [LARGE SCALE GENOMIC DNA]</scope>
    <source>
        <strain evidence="7">ZS-22-S1</strain>
    </source>
</reference>
<evidence type="ECO:0000313" key="7">
    <source>
        <dbReference type="Proteomes" id="UP001595859"/>
    </source>
</evidence>
<dbReference type="PRINTS" id="PR00502">
    <property type="entry name" value="NUDIXFAMILY"/>
</dbReference>